<comment type="catalytic activity">
    <reaction evidence="8">
        <text>RNA(n) + a ribonucleoside 5'-triphosphate = RNA(n+1) + diphosphate</text>
        <dbReference type="Rhea" id="RHEA:21248"/>
        <dbReference type="Rhea" id="RHEA-COMP:14527"/>
        <dbReference type="Rhea" id="RHEA-COMP:17342"/>
        <dbReference type="ChEBI" id="CHEBI:33019"/>
        <dbReference type="ChEBI" id="CHEBI:61557"/>
        <dbReference type="ChEBI" id="CHEBI:140395"/>
        <dbReference type="EC" id="2.7.7.48"/>
    </reaction>
</comment>
<keyword evidence="3" id="KW-0808">Transferase</keyword>
<keyword evidence="9" id="KW-0479">Metal-binding</keyword>
<evidence type="ECO:0000256" key="9">
    <source>
        <dbReference type="PIRSR" id="PIRSR605093-1"/>
    </source>
</evidence>
<dbReference type="SUPFAM" id="SSF56672">
    <property type="entry name" value="DNA/RNA polymerases"/>
    <property type="match status" value="1"/>
</dbReference>
<dbReference type="GO" id="GO:0003968">
    <property type="term" value="F:RNA-directed RNA polymerase activity"/>
    <property type="evidence" value="ECO:0007669"/>
    <property type="project" value="UniProtKB-KW"/>
</dbReference>
<keyword evidence="9" id="KW-0460">Magnesium</keyword>
<proteinExistence type="predicted"/>
<dbReference type="InterPro" id="IPR007096">
    <property type="entry name" value="RNA-dir_Rpol_cat_phage"/>
</dbReference>
<dbReference type="InterPro" id="IPR043502">
    <property type="entry name" value="DNA/RNA_pol_sf"/>
</dbReference>
<comment type="cofactor">
    <cofactor evidence="9">
        <name>Mg(2+)</name>
        <dbReference type="ChEBI" id="CHEBI:18420"/>
    </cofactor>
    <text evidence="9">Binds 2 Mg(2+) per subunit.</text>
</comment>
<accession>A0A514D4I4</accession>
<evidence type="ECO:0000256" key="4">
    <source>
        <dbReference type="ARBA" id="ARBA00022695"/>
    </source>
</evidence>
<keyword evidence="6" id="KW-0693">Viral RNA replication</keyword>
<gene>
    <name evidence="12" type="ORF">H4Bulk46566_000001</name>
</gene>
<evidence type="ECO:0000259" key="11">
    <source>
        <dbReference type="PROSITE" id="PS50522"/>
    </source>
</evidence>
<evidence type="ECO:0000256" key="2">
    <source>
        <dbReference type="ARBA" id="ARBA00022484"/>
    </source>
</evidence>
<dbReference type="GO" id="GO:0039694">
    <property type="term" value="P:viral RNA genome replication"/>
    <property type="evidence" value="ECO:0007669"/>
    <property type="project" value="InterPro"/>
</dbReference>
<evidence type="ECO:0000256" key="3">
    <source>
        <dbReference type="ARBA" id="ARBA00022679"/>
    </source>
</evidence>
<evidence type="ECO:0000256" key="8">
    <source>
        <dbReference type="ARBA" id="ARBA00048744"/>
    </source>
</evidence>
<feature type="domain" description="RdRp catalytic" evidence="11">
    <location>
        <begin position="331"/>
        <end position="469"/>
    </location>
</feature>
<reference evidence="12" key="1">
    <citation type="submission" date="2019-05" db="EMBL/GenBank/DDBJ databases">
        <title>Metatranscriptomic reconstruction reveals RNA viruses with the potential to shape carbon cycling in soil.</title>
        <authorList>
            <person name="Starr E.P."/>
            <person name="Nuccio E."/>
            <person name="Pett-Ridge J."/>
            <person name="Banfield J.F."/>
            <person name="Firestone M.K."/>
        </authorList>
    </citation>
    <scope>NUCLEOTIDE SEQUENCE</scope>
    <source>
        <strain evidence="12">H4_Bulk_46_scaffold_566</strain>
    </source>
</reference>
<feature type="region of interest" description="Disordered" evidence="10">
    <location>
        <begin position="22"/>
        <end position="61"/>
    </location>
</feature>
<keyword evidence="5" id="KW-0547">Nucleotide-binding</keyword>
<evidence type="ECO:0000256" key="7">
    <source>
        <dbReference type="ARBA" id="ARBA00030248"/>
    </source>
</evidence>
<sequence length="671" mass="74405">MVNITALSSYLLEDLYEHFKFDPLNPGDQSPGEQSPGDLTGQQFSRDGDVCGSRARSAPYQGARTGDSILLRSSYSEEVHAGGVVEDAFLIVRRALTSSLLRSGSADHNVEGSYETSWGEFGCLKAGPSVAAAQSLVRSLPKKFRDEITASAEEAAYQKFIRINNGCAEWSLNLQFSWEEELFGLLKQELDDFFHPSGELLDLDDLAVFNRGRCGPGASLGANGVDFYTKLFSSNLTATSLDVYYSYAAWCAADPNWRDAEFTRLTTFGLPKITCESSVTFVPKNRDTLRTICTEPSLNMFAQLGLGAILEDRLQSHFGIDLSCQPDRNADLARLGSIDGAIATIDLESASDSMSLAMLDTVLPQWVFDTLCRFRCPITKVRGERVLLHMVSTMGNGFTFPLQTIVFACAVRAVAKQSGVSLRRADSVLPLWGVFGDDITCPSFMADRLCRLLNLLGFRVNSEKSYTDRYGVFRESCGHDYFQGRDIRGVYVKTLRTPQSRYVAINLLNDWSARWGIPLRRTIGYLRDSVKVLAIPPWKGSDSGIRVPIEAVLSGYTSVWRGTKDRNSFLFKYYAAVVPSLRVLDDVIAIPRNMNHVPRRFYNPSGLMIAAIGGYLRGGKIPLALKQGEEPSYRTMSGATPCWSPTDTQTRTLGFGFWKRWKTAVLDNLGF</sequence>
<name>A0A514D4I4_9VIRU</name>
<evidence type="ECO:0000256" key="1">
    <source>
        <dbReference type="ARBA" id="ARBA00012494"/>
    </source>
</evidence>
<dbReference type="PROSITE" id="PS50522">
    <property type="entry name" value="RDRP_PHAGE"/>
    <property type="match status" value="1"/>
</dbReference>
<evidence type="ECO:0000313" key="12">
    <source>
        <dbReference type="EMBL" id="QDH88535.1"/>
    </source>
</evidence>
<evidence type="ECO:0000256" key="6">
    <source>
        <dbReference type="ARBA" id="ARBA00022953"/>
    </source>
</evidence>
<dbReference type="EC" id="2.7.7.48" evidence="1"/>
<organism evidence="12">
    <name type="scientific">Leviviridae sp</name>
    <dbReference type="NCBI Taxonomy" id="2027243"/>
    <lineage>
        <taxon>Viruses</taxon>
        <taxon>Riboviria</taxon>
        <taxon>Orthornavirae</taxon>
        <taxon>Lenarviricota</taxon>
        <taxon>Leviviricetes</taxon>
        <taxon>Norzivirales</taxon>
        <taxon>Fiersviridae</taxon>
    </lineage>
</organism>
<evidence type="ECO:0000256" key="10">
    <source>
        <dbReference type="SAM" id="MobiDB-lite"/>
    </source>
</evidence>
<evidence type="ECO:0000256" key="5">
    <source>
        <dbReference type="ARBA" id="ARBA00022741"/>
    </source>
</evidence>
<feature type="binding site" evidence="9">
    <location>
        <position position="437"/>
    </location>
    <ligand>
        <name>Mg(2+)</name>
        <dbReference type="ChEBI" id="CHEBI:18420"/>
        <label>2</label>
    </ligand>
</feature>
<protein>
    <recommendedName>
        <fullName evidence="1">RNA-directed RNA polymerase</fullName>
        <ecNumber evidence="1">2.7.7.48</ecNumber>
    </recommendedName>
    <alternativeName>
        <fullName evidence="7">RNA replicase beta chain</fullName>
    </alternativeName>
</protein>
<keyword evidence="4" id="KW-0548">Nucleotidyltransferase</keyword>
<feature type="binding site" evidence="9">
    <location>
        <position position="438"/>
    </location>
    <ligand>
        <name>Mg(2+)</name>
        <dbReference type="ChEBI" id="CHEBI:18420"/>
        <label>2</label>
    </ligand>
</feature>
<dbReference type="GO" id="GO:0046872">
    <property type="term" value="F:metal ion binding"/>
    <property type="evidence" value="ECO:0007669"/>
    <property type="project" value="UniProtKB-KW"/>
</dbReference>
<dbReference type="InterPro" id="IPR005093">
    <property type="entry name" value="RNArep_beta"/>
</dbReference>
<dbReference type="Pfam" id="PF03431">
    <property type="entry name" value="RNA_replicase_B"/>
    <property type="match status" value="1"/>
</dbReference>
<feature type="binding site" evidence="9">
    <location>
        <position position="346"/>
    </location>
    <ligand>
        <name>Mg(2+)</name>
        <dbReference type="ChEBI" id="CHEBI:18420"/>
        <label>2</label>
    </ligand>
</feature>
<dbReference type="GO" id="GO:0000166">
    <property type="term" value="F:nucleotide binding"/>
    <property type="evidence" value="ECO:0007669"/>
    <property type="project" value="UniProtKB-KW"/>
</dbReference>
<dbReference type="EMBL" id="MN034163">
    <property type="protein sequence ID" value="QDH88535.1"/>
    <property type="molecule type" value="Genomic_RNA"/>
</dbReference>
<keyword evidence="2 12" id="KW-0696">RNA-directed RNA polymerase</keyword>